<evidence type="ECO:0000313" key="4">
    <source>
        <dbReference type="EMBL" id="AIF47261.1"/>
    </source>
</evidence>
<feature type="transmembrane region" description="Helical" evidence="3">
    <location>
        <begin position="259"/>
        <end position="279"/>
    </location>
</feature>
<keyword evidence="2" id="KW-0802">TPR repeat</keyword>
<proteinExistence type="predicted"/>
<feature type="transmembrane region" description="Helical" evidence="3">
    <location>
        <begin position="161"/>
        <end position="180"/>
    </location>
</feature>
<feature type="transmembrane region" description="Helical" evidence="3">
    <location>
        <begin position="393"/>
        <end position="411"/>
    </location>
</feature>
<dbReference type="RefSeq" id="WP_019467324.1">
    <property type="nucleotide sequence ID" value="NZ_ALOY01000183.1"/>
</dbReference>
<sequence>MAADPLSSSSGWRLFALALLITALVYWPGLYGGWLFDDYPNIVDNHGVQPSEVNLPSLVRAALSSPASDFRRPLASLSFAVNYLTNGLDPFGWKLTNLVIHLLNGALLLMLSRRLLVQHGDSIARRGLHAGTVAALIAGAWLLLPINLTAVLYVVQREESLANIFVLTGLIGYVIGRQYMLGRGRPPLATGTGQPSRTRDLGGLALCATSVCVATCLGLGVKETAAMLPLYAFLIEWFVFGFGRLPLPDDTGPGKDWRLFALFFITLALPLVIGVLWLLPSVLSPMSWATRDFTLATRLLSEARIVCDYLAWTLLPSASNLSFYHDQFVISQSLFSPWSTMLSLLFLAVLVTVILWQRRKRPLLSLGLALFLAAQLLTGTIVPLELVYEHRNYFASFGLLLAVAPLLAAPLRRPRGSTTGAAPSPRHHLLYIGKLVLAGLLVYWTALTAATAVAWGEPLELARELAQRAPDSPRAQYELGRAYIIYSGYNPSSPYIQPAYAALEKAAAIPESSILPQQALIFMNSRMGLPLKDSWWVGMIEKLKSRRPGVQDESSLAALAQCQSDGRCDLPTQRMIEAFNAALSHPRPTARLLATYSNYAWNMLHDRQLALRLMNQAVETAPKESAYRITQIRMLVALGYVREAQQLYRQLEQMNIGGNLDNDLQNLRQLIDGKTAHGS</sequence>
<feature type="transmembrane region" description="Helical" evidence="3">
    <location>
        <begin position="132"/>
        <end position="155"/>
    </location>
</feature>
<feature type="transmembrane region" description="Helical" evidence="3">
    <location>
        <begin position="431"/>
        <end position="455"/>
    </location>
</feature>
<feature type="transmembrane region" description="Helical" evidence="3">
    <location>
        <begin position="227"/>
        <end position="247"/>
    </location>
</feature>
<keyword evidence="3" id="KW-1133">Transmembrane helix</keyword>
<dbReference type="PANTHER" id="PTHR44227">
    <property type="match status" value="1"/>
</dbReference>
<keyword evidence="3" id="KW-0812">Transmembrane</keyword>
<reference evidence="4 5" key="1">
    <citation type="submission" date="2014-07" db="EMBL/GenBank/DDBJ databases">
        <title>Complete Genome Sequence of Dyella japonica Strain A8 Isolated from Malaysian Tropical Soil.</title>
        <authorList>
            <person name="Hui R.K.H."/>
            <person name="Chen J.-W."/>
            <person name="Chan K.-G."/>
            <person name="Leung F.C.C."/>
        </authorList>
    </citation>
    <scope>NUCLEOTIDE SEQUENCE [LARGE SCALE GENOMIC DNA]</scope>
    <source>
        <strain evidence="4 5">A8</strain>
    </source>
</reference>
<feature type="transmembrane region" description="Helical" evidence="3">
    <location>
        <begin position="91"/>
        <end position="111"/>
    </location>
</feature>
<dbReference type="PANTHER" id="PTHR44227:SF3">
    <property type="entry name" value="PROTEIN O-MANNOSYL-TRANSFERASE TMTC4"/>
    <property type="match status" value="1"/>
</dbReference>
<dbReference type="SUPFAM" id="SSF48452">
    <property type="entry name" value="TPR-like"/>
    <property type="match status" value="1"/>
</dbReference>
<evidence type="ECO:0000313" key="5">
    <source>
        <dbReference type="Proteomes" id="UP000027987"/>
    </source>
</evidence>
<organism evidence="4 5">
    <name type="scientific">Dyella japonica A8</name>
    <dbReference type="NCBI Taxonomy" id="1217721"/>
    <lineage>
        <taxon>Bacteria</taxon>
        <taxon>Pseudomonadati</taxon>
        <taxon>Pseudomonadota</taxon>
        <taxon>Gammaproteobacteria</taxon>
        <taxon>Lysobacterales</taxon>
        <taxon>Rhodanobacteraceae</taxon>
        <taxon>Dyella</taxon>
    </lineage>
</organism>
<dbReference type="EMBL" id="CP008884">
    <property type="protein sequence ID" value="AIF47261.1"/>
    <property type="molecule type" value="Genomic_DNA"/>
</dbReference>
<feature type="transmembrane region" description="Helical" evidence="3">
    <location>
        <begin position="12"/>
        <end position="31"/>
    </location>
</feature>
<keyword evidence="1" id="KW-0677">Repeat</keyword>
<feature type="transmembrane region" description="Helical" evidence="3">
    <location>
        <begin position="338"/>
        <end position="356"/>
    </location>
</feature>
<evidence type="ECO:0008006" key="6">
    <source>
        <dbReference type="Google" id="ProtNLM"/>
    </source>
</evidence>
<dbReference type="InterPro" id="IPR052346">
    <property type="entry name" value="O-mannosyl-transferase_TMTC"/>
</dbReference>
<evidence type="ECO:0000256" key="3">
    <source>
        <dbReference type="SAM" id="Phobius"/>
    </source>
</evidence>
<name>A0A075JYT9_9GAMM</name>
<accession>A0A075JYT9</accession>
<dbReference type="PATRIC" id="fig|1217721.7.peg.1703"/>
<dbReference type="STRING" id="1217721.HY57_08210"/>
<protein>
    <recommendedName>
        <fullName evidence="6">Tetratricopeptide repeat protein</fullName>
    </recommendedName>
</protein>
<dbReference type="Gene3D" id="1.25.40.10">
    <property type="entry name" value="Tetratricopeptide repeat domain"/>
    <property type="match status" value="1"/>
</dbReference>
<evidence type="ECO:0000256" key="1">
    <source>
        <dbReference type="ARBA" id="ARBA00022737"/>
    </source>
</evidence>
<feature type="transmembrane region" description="Helical" evidence="3">
    <location>
        <begin position="201"/>
        <end position="221"/>
    </location>
</feature>
<evidence type="ECO:0000256" key="2">
    <source>
        <dbReference type="ARBA" id="ARBA00022803"/>
    </source>
</evidence>
<keyword evidence="5" id="KW-1185">Reference proteome</keyword>
<feature type="transmembrane region" description="Helical" evidence="3">
    <location>
        <begin position="363"/>
        <end position="381"/>
    </location>
</feature>
<dbReference type="Proteomes" id="UP000027987">
    <property type="component" value="Chromosome"/>
</dbReference>
<dbReference type="InterPro" id="IPR011990">
    <property type="entry name" value="TPR-like_helical_dom_sf"/>
</dbReference>
<keyword evidence="3" id="KW-0472">Membrane</keyword>
<gene>
    <name evidence="4" type="ORF">HY57_08210</name>
</gene>
<dbReference type="HOGENOM" id="CLU_011615_3_0_6"/>
<dbReference type="AlphaFoldDB" id="A0A075JYT9"/>
<dbReference type="KEGG" id="dja:HY57_08210"/>